<sequence length="1009" mass="112856">MQAVGEPKAKSVRRVLVRRHRVAVPAKPASRGESAKKVLVARRIRPGQTLKLHGERGGTVTMPQDLTMVKSLPETIVFRDEPDKTQHPELLVDKDGRPQREDAVSQLTLYLAHLKEIEVAKAAEEDLRQQYLSSMLCGEQLLATREGRILERWQKANKQWDKTRKIISRRIDVGVDELAMDKGYEFREKMEAFQLLNTATPLEKKMTSPSCWKMTLRGETTTFVQVGNIFSGLFCEIKNSQPSIMETIRRPSKKASTDSSCSWRASAAYQQRRYELRKRIAVIHPHEISDASALEIVGQDLFDLRHIFPEYSIRPPLPGSDVVEQIQDETATSHPVVEDQKPVVPLIVNVEASTSLMLFNVSAGDDSADVVMHLHNSGTSAVHCQWGFDPVPDPVKSLISKSTRVFWWSDTEFTMLPAEKKAICFRYVPNQVGISLESVTLSMFPGPTNGGFPTVRLRGIKRSPQQCLISLTKSYRRTVQGEEHRLRMRSLILNIVESVHSAEIPVETRPAKFYTRNRRHGIWYSPDLFSKFIDLANDMYSALPRRIRLSLAWDYDVASLYSILELVSSLGHPNIEEFRFRLETLVSESKIKPSPDAEMYKHVHKKLTNLALAMPLLSIRSQIAVDSETACLRRKEKALEQEKANALAKEVEQQAKSKTKVKTVETKPIVESLETVLAPVQDPEQTRKRRQQILETFTKLASSTLMSEFKSCDKPDSSSESFFKAILWRDPTDVHDFGFMARALASGEDSIMVTASMQLLRIQDRQLMVQFDSCPLTDIHVDSNGDSLAIIDGDVMSWNKTTGAYAMEMANNHAAQVCRFGPLNIARDALGQIWTWSTSNPVPVQRSIAKDPVVVTGVVDIAGGSKRFLALESSGRILYMSSPSAEVLAVGLPNNEKAVAISTCGNSSLVLSGSGTVYSWRNENARLPAVVGGIEVAEVPSPIDHFIGKRVVKIAAGFDKNLALLDTGELYQWGRPNSEDQSLIEIKVPSDVRIVMLHSSPDFGFALVK</sequence>
<dbReference type="SUPFAM" id="SSF50985">
    <property type="entry name" value="RCC1/BLIP-II"/>
    <property type="match status" value="1"/>
</dbReference>
<dbReference type="AlphaFoldDB" id="A0A0H5QN41"/>
<organism evidence="1">
    <name type="scientific">Spongospora subterranea</name>
    <dbReference type="NCBI Taxonomy" id="70186"/>
    <lineage>
        <taxon>Eukaryota</taxon>
        <taxon>Sar</taxon>
        <taxon>Rhizaria</taxon>
        <taxon>Endomyxa</taxon>
        <taxon>Phytomyxea</taxon>
        <taxon>Plasmodiophorida</taxon>
        <taxon>Plasmodiophoridae</taxon>
        <taxon>Spongospora</taxon>
    </lineage>
</organism>
<dbReference type="EMBL" id="HACM01002976">
    <property type="protein sequence ID" value="CRZ03418.1"/>
    <property type="molecule type" value="Transcribed_RNA"/>
</dbReference>
<dbReference type="Gene3D" id="2.130.10.30">
    <property type="entry name" value="Regulator of chromosome condensation 1/beta-lactamase-inhibitor protein II"/>
    <property type="match status" value="1"/>
</dbReference>
<protein>
    <submittedName>
        <fullName evidence="1">Uncharacterized protein</fullName>
    </submittedName>
</protein>
<name>A0A0H5QN41_9EUKA</name>
<accession>A0A0H5QN41</accession>
<evidence type="ECO:0000313" key="1">
    <source>
        <dbReference type="EMBL" id="CRZ03418.1"/>
    </source>
</evidence>
<dbReference type="InterPro" id="IPR032707">
    <property type="entry name" value="MYCBPAP"/>
</dbReference>
<reference evidence="1" key="1">
    <citation type="submission" date="2015-04" db="EMBL/GenBank/DDBJ databases">
        <title>The genome sequence of the plant pathogenic Rhizarian Plasmodiophora brassicae reveals insights in its biotrophic life cycle and the origin of chitin synthesis.</title>
        <authorList>
            <person name="Schwelm A."/>
            <person name="Fogelqvist J."/>
            <person name="Knaust A."/>
            <person name="Julke S."/>
            <person name="Lilja T."/>
            <person name="Dhandapani V."/>
            <person name="Bonilla-Rosso G."/>
            <person name="Karlsson M."/>
            <person name="Shevchenko A."/>
            <person name="Choi S.R."/>
            <person name="Kim H.G."/>
            <person name="Park J.Y."/>
            <person name="Lim Y.P."/>
            <person name="Ludwig-Muller J."/>
            <person name="Dixelius C."/>
        </authorList>
    </citation>
    <scope>NUCLEOTIDE SEQUENCE</scope>
    <source>
        <tissue evidence="1">Potato root galls</tissue>
    </source>
</reference>
<proteinExistence type="predicted"/>
<dbReference type="PANTHER" id="PTHR48421:SF1">
    <property type="entry name" value="MYCBP-ASSOCIATED PROTEIN"/>
    <property type="match status" value="1"/>
</dbReference>
<dbReference type="PANTHER" id="PTHR48421">
    <property type="entry name" value="MYCBP-ASSOCIATED PROTEIN"/>
    <property type="match status" value="1"/>
</dbReference>
<dbReference type="Pfam" id="PF14646">
    <property type="entry name" value="MYCBPAP"/>
    <property type="match status" value="1"/>
</dbReference>
<dbReference type="InterPro" id="IPR009091">
    <property type="entry name" value="RCC1/BLIP-II"/>
</dbReference>